<dbReference type="Gene3D" id="6.10.140.1060">
    <property type="match status" value="1"/>
</dbReference>
<dbReference type="GO" id="GO:0007018">
    <property type="term" value="P:microtubule-based movement"/>
    <property type="evidence" value="ECO:0007669"/>
    <property type="project" value="InterPro"/>
</dbReference>
<dbReference type="GO" id="GO:0005930">
    <property type="term" value="C:axoneme"/>
    <property type="evidence" value="ECO:0007669"/>
    <property type="project" value="UniProtKB-SubCell"/>
</dbReference>
<dbReference type="Gene3D" id="3.40.50.300">
    <property type="entry name" value="P-loop containing nucleotide triphosphate hydrolases"/>
    <property type="match status" value="1"/>
</dbReference>
<evidence type="ECO:0000256" key="10">
    <source>
        <dbReference type="ARBA" id="ARBA00023175"/>
    </source>
</evidence>
<evidence type="ECO:0000256" key="7">
    <source>
        <dbReference type="ARBA" id="ARBA00023017"/>
    </source>
</evidence>
<keyword evidence="9" id="KW-0969">Cilium</keyword>
<dbReference type="Gene3D" id="3.10.490.20">
    <property type="match status" value="1"/>
</dbReference>
<keyword evidence="8" id="KW-0175">Coiled coil</keyword>
<evidence type="ECO:0000256" key="9">
    <source>
        <dbReference type="ARBA" id="ARBA00023069"/>
    </source>
</evidence>
<dbReference type="Pfam" id="PF18198">
    <property type="entry name" value="AAA_lid_11"/>
    <property type="match status" value="1"/>
</dbReference>
<feature type="domain" description="Dynein heavy chain region D6 P-loop" evidence="13">
    <location>
        <begin position="313"/>
        <end position="416"/>
    </location>
</feature>
<evidence type="ECO:0000256" key="8">
    <source>
        <dbReference type="ARBA" id="ARBA00023054"/>
    </source>
</evidence>
<dbReference type="Gene3D" id="1.20.1270.280">
    <property type="match status" value="1"/>
</dbReference>
<reference evidence="17 18" key="1">
    <citation type="journal article" date="2017" name="Gigascience">
        <title>Genome sequence of the small brown planthopper, Laodelphax striatellus.</title>
        <authorList>
            <person name="Zhu J."/>
            <person name="Jiang F."/>
            <person name="Wang X."/>
            <person name="Yang P."/>
            <person name="Bao Y."/>
            <person name="Zhao W."/>
            <person name="Wang W."/>
            <person name="Lu H."/>
            <person name="Wang Q."/>
            <person name="Cui N."/>
            <person name="Li J."/>
            <person name="Chen X."/>
            <person name="Luo L."/>
            <person name="Yu J."/>
            <person name="Kang L."/>
            <person name="Cui F."/>
        </authorList>
    </citation>
    <scope>NUCLEOTIDE SEQUENCE [LARGE SCALE GENOMIC DNA]</scope>
    <source>
        <strain evidence="17">Lst14</strain>
    </source>
</reference>
<dbReference type="InParanoid" id="A0A482WZH8"/>
<feature type="domain" description="Dynein heavy chain C-terminal" evidence="16">
    <location>
        <begin position="599"/>
        <end position="900"/>
    </location>
</feature>
<dbReference type="Gene3D" id="1.10.8.720">
    <property type="entry name" value="Region D6 of dynein motor"/>
    <property type="match status" value="1"/>
</dbReference>
<sequence>MLALVVMQERPDLEEERSAIVVGLAEMKNELKQIEDRILLKLSSSQGSPVDDIDLILTLEGSKVKSEEIKAKVEAAEITESNIEVTRRLYIPVAKRAQILFFCLADLAFVDPMYQYSLEWFIQIFIQSTVQTEKSGEIDERVETINDHFTFNLYSKVCQSLFEKNKLQYALLICARIMLDAGTLDPHDWMFFLAGGMPKKDIPNPAPSWLPVRAWQEILSLGNLPVFKDFAESFSENAKGFKQIFDSAEPQRMPLPGEWNSKLDDFKKMIVLKCLRPDKVTNAIQQFLVLHLGQQFIEPRTTDLEAMFSDSNSTTPLIFVLSTGTDPAADLYKFADKNKMTKRMMSISLGQGQGPIAENMLLQSNCHLAPSWMPRLEYLIDNIPIDTVHKDFRVWLTSAPSPSFPVSILQNGSKMTVEPPRGIKANMLRAFTGQVMEYNNYLTSGKPKVQSFKWLLFSLCLFHGVCLERRKFGPLGFNIPYEFTDGDLRICISQLQMFIEEYSDVPFKVLSYTAGEINYGGRVTDDWDRRCIMNVLADFYKPEVMNGDYSFDGADRIYHQLPEETAIIDYETYIRTLPVNDSTALFGLHSNADISSAQAEAYSSLSVLLSMQPRAVGEQATNQEDVTAQLAQSILELIHQPRGAKEIARIQKMYPVLYQESLNTVLVQEVIRFEKLLTIIHSTLKDLLKALKGLAILSEKLEKLLNSLFTNSVPDMWASKAYPSLKPLGAWVSDLQARIDFINNWIQNGIPTSFWISGFYFPQAFLTGCLQNYARRKAIAIDSISYKFMVLDTEPKKAPKEGCVIHGLFLEGARWNPKALKLDESFPKELYIDMPPIWLIPHQSVSGDENVGYHCPVYKTLKRAGVLSTTGHSTNYVLAIDIPSDKPESHWIKRGVALICALDF</sequence>
<dbReference type="Gene3D" id="1.10.8.1220">
    <property type="match status" value="1"/>
</dbReference>
<dbReference type="GO" id="GO:0005874">
    <property type="term" value="C:microtubule"/>
    <property type="evidence" value="ECO:0007669"/>
    <property type="project" value="UniProtKB-KW"/>
</dbReference>
<comment type="subcellular location">
    <subcellularLocation>
        <location evidence="1">Cytoplasm</location>
        <location evidence="1">Cytoskeleton</location>
        <location evidence="1">Cilium axoneme</location>
    </subcellularLocation>
</comment>
<accession>A0A482WZH8</accession>
<comment type="similarity">
    <text evidence="2">Belongs to the dynein heavy chain family.</text>
</comment>
<evidence type="ECO:0000256" key="2">
    <source>
        <dbReference type="ARBA" id="ARBA00008887"/>
    </source>
</evidence>
<keyword evidence="3" id="KW-0963">Cytoplasm</keyword>
<keyword evidence="10" id="KW-0505">Motor protein</keyword>
<evidence type="ECO:0000259" key="13">
    <source>
        <dbReference type="Pfam" id="PF03028"/>
    </source>
</evidence>
<dbReference type="InterPro" id="IPR004273">
    <property type="entry name" value="Dynein_heavy_D6_P-loop"/>
</dbReference>
<dbReference type="Pfam" id="PF12781">
    <property type="entry name" value="AAA_9"/>
    <property type="match status" value="1"/>
</dbReference>
<dbReference type="FunFam" id="3.40.50.300:FF:000362">
    <property type="entry name" value="Dynein, axonemal, heavy chain 6"/>
    <property type="match status" value="1"/>
</dbReference>
<dbReference type="AlphaFoldDB" id="A0A482WZH8"/>
<protein>
    <recommendedName>
        <fullName evidence="19">Dynein heavy chain C-terminal domain-containing protein</fullName>
    </recommendedName>
</protein>
<dbReference type="FunFam" id="1.10.8.720:FF:000001">
    <property type="entry name" value="dynein heavy chain 7, axonemal"/>
    <property type="match status" value="1"/>
</dbReference>
<dbReference type="FunFam" id="1.20.1270.280:FF:000001">
    <property type="entry name" value="dynein heavy chain 7, axonemal"/>
    <property type="match status" value="1"/>
</dbReference>
<dbReference type="InterPro" id="IPR041658">
    <property type="entry name" value="AAA_lid_11"/>
</dbReference>
<dbReference type="STRING" id="195883.A0A482WZH8"/>
<proteinExistence type="inferred from homology"/>
<gene>
    <name evidence="17" type="ORF">LSTR_LSTR003472</name>
</gene>
<dbReference type="OrthoDB" id="447173at2759"/>
<dbReference type="InterPro" id="IPR043160">
    <property type="entry name" value="Dynein_C_barrel"/>
</dbReference>
<dbReference type="EMBL" id="QKKF02022000">
    <property type="protein sequence ID" value="RZF38666.1"/>
    <property type="molecule type" value="Genomic_DNA"/>
</dbReference>
<evidence type="ECO:0000259" key="16">
    <source>
        <dbReference type="Pfam" id="PF18199"/>
    </source>
</evidence>
<dbReference type="InterPro" id="IPR035706">
    <property type="entry name" value="AAA_9"/>
</dbReference>
<name>A0A482WZH8_LAOST</name>
<feature type="domain" description="Dynein heavy chain ATP-binding dynein motor region" evidence="14">
    <location>
        <begin position="1"/>
        <end position="69"/>
    </location>
</feature>
<evidence type="ECO:0000259" key="15">
    <source>
        <dbReference type="Pfam" id="PF18198"/>
    </source>
</evidence>
<evidence type="ECO:0000256" key="11">
    <source>
        <dbReference type="ARBA" id="ARBA00023212"/>
    </source>
</evidence>
<dbReference type="GO" id="GO:0005524">
    <property type="term" value="F:ATP binding"/>
    <property type="evidence" value="ECO:0007669"/>
    <property type="project" value="UniProtKB-KW"/>
</dbReference>
<evidence type="ECO:0000256" key="12">
    <source>
        <dbReference type="ARBA" id="ARBA00023273"/>
    </source>
</evidence>
<keyword evidence="6" id="KW-0067">ATP-binding</keyword>
<feature type="domain" description="Dynein heavy chain AAA lid" evidence="15">
    <location>
        <begin position="452"/>
        <end position="592"/>
    </location>
</feature>
<evidence type="ECO:0000256" key="4">
    <source>
        <dbReference type="ARBA" id="ARBA00022701"/>
    </source>
</evidence>
<dbReference type="Pfam" id="PF18199">
    <property type="entry name" value="Dynein_C"/>
    <property type="match status" value="1"/>
</dbReference>
<keyword evidence="11" id="KW-0206">Cytoskeleton</keyword>
<evidence type="ECO:0000256" key="1">
    <source>
        <dbReference type="ARBA" id="ARBA00004430"/>
    </source>
</evidence>
<dbReference type="GO" id="GO:0051959">
    <property type="term" value="F:dynein light intermediate chain binding"/>
    <property type="evidence" value="ECO:0007669"/>
    <property type="project" value="InterPro"/>
</dbReference>
<dbReference type="InterPro" id="IPR027417">
    <property type="entry name" value="P-loop_NTPase"/>
</dbReference>
<dbReference type="PANTHER" id="PTHR22878">
    <property type="entry name" value="DYNEIN HEAVY CHAIN 6, AXONEMAL-LIKE-RELATED"/>
    <property type="match status" value="1"/>
</dbReference>
<evidence type="ECO:0000256" key="6">
    <source>
        <dbReference type="ARBA" id="ARBA00022840"/>
    </source>
</evidence>
<evidence type="ECO:0000313" key="17">
    <source>
        <dbReference type="EMBL" id="RZF38666.1"/>
    </source>
</evidence>
<dbReference type="InterPro" id="IPR042219">
    <property type="entry name" value="AAA_lid_11_sf"/>
</dbReference>
<dbReference type="GO" id="GO:0008569">
    <property type="term" value="F:minus-end-directed microtubule motor activity"/>
    <property type="evidence" value="ECO:0007669"/>
    <property type="project" value="InterPro"/>
</dbReference>
<evidence type="ECO:0000313" key="18">
    <source>
        <dbReference type="Proteomes" id="UP000291343"/>
    </source>
</evidence>
<comment type="caution">
    <text evidence="17">The sequence shown here is derived from an EMBL/GenBank/DDBJ whole genome shotgun (WGS) entry which is preliminary data.</text>
</comment>
<dbReference type="Pfam" id="PF03028">
    <property type="entry name" value="Dynein_heavy"/>
    <property type="match status" value="1"/>
</dbReference>
<dbReference type="SMR" id="A0A482WZH8"/>
<dbReference type="GO" id="GO:0045505">
    <property type="term" value="F:dynein intermediate chain binding"/>
    <property type="evidence" value="ECO:0007669"/>
    <property type="project" value="InterPro"/>
</dbReference>
<evidence type="ECO:0000259" key="14">
    <source>
        <dbReference type="Pfam" id="PF12781"/>
    </source>
</evidence>
<keyword evidence="5" id="KW-0547">Nucleotide-binding</keyword>
<keyword evidence="12" id="KW-0966">Cell projection</keyword>
<dbReference type="Proteomes" id="UP000291343">
    <property type="component" value="Unassembled WGS sequence"/>
</dbReference>
<dbReference type="FunFam" id="3.10.490.20:FF:000001">
    <property type="entry name" value="dynein heavy chain 7, axonemal"/>
    <property type="match status" value="1"/>
</dbReference>
<evidence type="ECO:0008006" key="19">
    <source>
        <dbReference type="Google" id="ProtNLM"/>
    </source>
</evidence>
<keyword evidence="18" id="KW-1185">Reference proteome</keyword>
<organism evidence="17 18">
    <name type="scientific">Laodelphax striatellus</name>
    <name type="common">Small brown planthopper</name>
    <name type="synonym">Delphax striatella</name>
    <dbReference type="NCBI Taxonomy" id="195883"/>
    <lineage>
        <taxon>Eukaryota</taxon>
        <taxon>Metazoa</taxon>
        <taxon>Ecdysozoa</taxon>
        <taxon>Arthropoda</taxon>
        <taxon>Hexapoda</taxon>
        <taxon>Insecta</taxon>
        <taxon>Pterygota</taxon>
        <taxon>Neoptera</taxon>
        <taxon>Paraneoptera</taxon>
        <taxon>Hemiptera</taxon>
        <taxon>Auchenorrhyncha</taxon>
        <taxon>Fulgoroidea</taxon>
        <taxon>Delphacidae</taxon>
        <taxon>Criomorphinae</taxon>
        <taxon>Laodelphax</taxon>
    </lineage>
</organism>
<evidence type="ECO:0000256" key="5">
    <source>
        <dbReference type="ARBA" id="ARBA00022741"/>
    </source>
</evidence>
<dbReference type="InterPro" id="IPR041228">
    <property type="entry name" value="Dynein_C"/>
</dbReference>
<keyword evidence="7" id="KW-0243">Dynein</keyword>
<dbReference type="GO" id="GO:0030286">
    <property type="term" value="C:dynein complex"/>
    <property type="evidence" value="ECO:0007669"/>
    <property type="project" value="UniProtKB-KW"/>
</dbReference>
<dbReference type="FunFam" id="1.10.8.1220:FF:000001">
    <property type="entry name" value="Dynein axonemal heavy chain 5"/>
    <property type="match status" value="1"/>
</dbReference>
<dbReference type="InterPro" id="IPR026983">
    <property type="entry name" value="DHC"/>
</dbReference>
<keyword evidence="4" id="KW-0493">Microtubule</keyword>
<dbReference type="PANTHER" id="PTHR22878:SF73">
    <property type="entry name" value="DYNEIN AXONEMAL HEAVY CHAIN 1"/>
    <property type="match status" value="1"/>
</dbReference>
<evidence type="ECO:0000256" key="3">
    <source>
        <dbReference type="ARBA" id="ARBA00022490"/>
    </source>
</evidence>